<evidence type="ECO:0000313" key="2">
    <source>
        <dbReference type="EMBL" id="EEE62810.1"/>
    </source>
</evidence>
<organism evidence="2">
    <name type="scientific">Oryza sativa subsp. japonica</name>
    <name type="common">Rice</name>
    <dbReference type="NCBI Taxonomy" id="39947"/>
    <lineage>
        <taxon>Eukaryota</taxon>
        <taxon>Viridiplantae</taxon>
        <taxon>Streptophyta</taxon>
        <taxon>Embryophyta</taxon>
        <taxon>Tracheophyta</taxon>
        <taxon>Spermatophyta</taxon>
        <taxon>Magnoliopsida</taxon>
        <taxon>Liliopsida</taxon>
        <taxon>Poales</taxon>
        <taxon>Poaceae</taxon>
        <taxon>BOP clade</taxon>
        <taxon>Oryzoideae</taxon>
        <taxon>Oryzeae</taxon>
        <taxon>Oryzinae</taxon>
        <taxon>Oryza</taxon>
        <taxon>Oryza sativa</taxon>
    </lineage>
</organism>
<gene>
    <name evidence="2" type="ORF">OsJ_17613</name>
</gene>
<reference evidence="2" key="2">
    <citation type="submission" date="2008-12" db="EMBL/GenBank/DDBJ databases">
        <title>Improved gene annotation of the rice (Oryza sativa) genomes.</title>
        <authorList>
            <person name="Wang J."/>
            <person name="Li R."/>
            <person name="Fan W."/>
            <person name="Huang Q."/>
            <person name="Zhang J."/>
            <person name="Zhou Y."/>
            <person name="Hu Y."/>
            <person name="Zi S."/>
            <person name="Li J."/>
            <person name="Ni P."/>
            <person name="Zheng H."/>
            <person name="Zhang Y."/>
            <person name="Zhao M."/>
            <person name="Hao Q."/>
            <person name="McDermott J."/>
            <person name="Samudrala R."/>
            <person name="Kristiansen K."/>
            <person name="Wong G.K.-S."/>
        </authorList>
    </citation>
    <scope>NUCLEOTIDE SEQUENCE</scope>
</reference>
<sequence>MTSQPTKPNTTSSGGNQLPAAPPQDLFIPNPHLMRISEDCKFPHRAVLPLTTCDCDVLPLLPPHLASHPKTNNPCHRRHISAPSDACRPATPRGGRARELETSPTSAMSKEMGAAVTTTAGGDGMDGILVPGAI</sequence>
<dbReference type="HOGENOM" id="CLU_2296113_0_0_1"/>
<evidence type="ECO:0000256" key="1">
    <source>
        <dbReference type="SAM" id="MobiDB-lite"/>
    </source>
</evidence>
<accession>B9FN70</accession>
<feature type="region of interest" description="Disordered" evidence="1">
    <location>
        <begin position="1"/>
        <end position="25"/>
    </location>
</feature>
<feature type="compositionally biased region" description="Polar residues" evidence="1">
    <location>
        <begin position="1"/>
        <end position="16"/>
    </location>
</feature>
<protein>
    <submittedName>
        <fullName evidence="2">Uncharacterized protein</fullName>
    </submittedName>
</protein>
<dbReference type="Proteomes" id="UP000007752">
    <property type="component" value="Chromosome 5"/>
</dbReference>
<proteinExistence type="predicted"/>
<feature type="region of interest" description="Disordered" evidence="1">
    <location>
        <begin position="79"/>
        <end position="111"/>
    </location>
</feature>
<reference evidence="2" key="1">
    <citation type="journal article" date="2005" name="PLoS Biol.">
        <title>The genomes of Oryza sativa: a history of duplications.</title>
        <authorList>
            <person name="Yu J."/>
            <person name="Wang J."/>
            <person name="Lin W."/>
            <person name="Li S."/>
            <person name="Li H."/>
            <person name="Zhou J."/>
            <person name="Ni P."/>
            <person name="Dong W."/>
            <person name="Hu S."/>
            <person name="Zeng C."/>
            <person name="Zhang J."/>
            <person name="Zhang Y."/>
            <person name="Li R."/>
            <person name="Xu Z."/>
            <person name="Li S."/>
            <person name="Li X."/>
            <person name="Zheng H."/>
            <person name="Cong L."/>
            <person name="Lin L."/>
            <person name="Yin J."/>
            <person name="Geng J."/>
            <person name="Li G."/>
            <person name="Shi J."/>
            <person name="Liu J."/>
            <person name="Lv H."/>
            <person name="Li J."/>
            <person name="Wang J."/>
            <person name="Deng Y."/>
            <person name="Ran L."/>
            <person name="Shi X."/>
            <person name="Wang X."/>
            <person name="Wu Q."/>
            <person name="Li C."/>
            <person name="Ren X."/>
            <person name="Wang J."/>
            <person name="Wang X."/>
            <person name="Li D."/>
            <person name="Liu D."/>
            <person name="Zhang X."/>
            <person name="Ji Z."/>
            <person name="Zhao W."/>
            <person name="Sun Y."/>
            <person name="Zhang Z."/>
            <person name="Bao J."/>
            <person name="Han Y."/>
            <person name="Dong L."/>
            <person name="Ji J."/>
            <person name="Chen P."/>
            <person name="Wu S."/>
            <person name="Liu J."/>
            <person name="Xiao Y."/>
            <person name="Bu D."/>
            <person name="Tan J."/>
            <person name="Yang L."/>
            <person name="Ye C."/>
            <person name="Zhang J."/>
            <person name="Xu J."/>
            <person name="Zhou Y."/>
            <person name="Yu Y."/>
            <person name="Zhang B."/>
            <person name="Zhuang S."/>
            <person name="Wei H."/>
            <person name="Liu B."/>
            <person name="Lei M."/>
            <person name="Yu H."/>
            <person name="Li Y."/>
            <person name="Xu H."/>
            <person name="Wei S."/>
            <person name="He X."/>
            <person name="Fang L."/>
            <person name="Zhang Z."/>
            <person name="Zhang Y."/>
            <person name="Huang X."/>
            <person name="Su Z."/>
            <person name="Tong W."/>
            <person name="Li J."/>
            <person name="Tong Z."/>
            <person name="Li S."/>
            <person name="Ye J."/>
            <person name="Wang L."/>
            <person name="Fang L."/>
            <person name="Lei T."/>
            <person name="Chen C."/>
            <person name="Chen H."/>
            <person name="Xu Z."/>
            <person name="Li H."/>
            <person name="Huang H."/>
            <person name="Zhang F."/>
            <person name="Xu H."/>
            <person name="Li N."/>
            <person name="Zhao C."/>
            <person name="Li S."/>
            <person name="Dong L."/>
            <person name="Huang Y."/>
            <person name="Li L."/>
            <person name="Xi Y."/>
            <person name="Qi Q."/>
            <person name="Li W."/>
            <person name="Zhang B."/>
            <person name="Hu W."/>
            <person name="Zhang Y."/>
            <person name="Tian X."/>
            <person name="Jiao Y."/>
            <person name="Liang X."/>
            <person name="Jin J."/>
            <person name="Gao L."/>
            <person name="Zheng W."/>
            <person name="Hao B."/>
            <person name="Liu S."/>
            <person name="Wang W."/>
            <person name="Yuan L."/>
            <person name="Cao M."/>
            <person name="McDermott J."/>
            <person name="Samudrala R."/>
            <person name="Wang J."/>
            <person name="Wong G.K."/>
            <person name="Yang H."/>
        </authorList>
    </citation>
    <scope>NUCLEOTIDE SEQUENCE [LARGE SCALE GENOMIC DNA]</scope>
</reference>
<name>B9FN70_ORYSJ</name>
<dbReference type="EMBL" id="CM000142">
    <property type="protein sequence ID" value="EEE62810.1"/>
    <property type="molecule type" value="Genomic_DNA"/>
</dbReference>
<dbReference type="AlphaFoldDB" id="B9FN70"/>